<feature type="domain" description="SPW repeat-containing integral membrane" evidence="3">
    <location>
        <begin position="25"/>
        <end position="124"/>
    </location>
</feature>
<proteinExistence type="predicted"/>
<evidence type="ECO:0000313" key="4">
    <source>
        <dbReference type="EMBL" id="SDD38924.1"/>
    </source>
</evidence>
<dbReference type="InterPro" id="IPR005530">
    <property type="entry name" value="SPW"/>
</dbReference>
<organism evidence="4 5">
    <name type="scientific">Actinokineospora iranica</name>
    <dbReference type="NCBI Taxonomy" id="1271860"/>
    <lineage>
        <taxon>Bacteria</taxon>
        <taxon>Bacillati</taxon>
        <taxon>Actinomycetota</taxon>
        <taxon>Actinomycetes</taxon>
        <taxon>Pseudonocardiales</taxon>
        <taxon>Pseudonocardiaceae</taxon>
        <taxon>Actinokineospora</taxon>
    </lineage>
</organism>
<keyword evidence="2" id="KW-1133">Transmembrane helix</keyword>
<dbReference type="EMBL" id="FMZZ01000010">
    <property type="protein sequence ID" value="SDD38924.1"/>
    <property type="molecule type" value="Genomic_DNA"/>
</dbReference>
<feature type="transmembrane region" description="Helical" evidence="2">
    <location>
        <begin position="20"/>
        <end position="40"/>
    </location>
</feature>
<keyword evidence="2" id="KW-0812">Transmembrane</keyword>
<feature type="transmembrane region" description="Helical" evidence="2">
    <location>
        <begin position="52"/>
        <end position="69"/>
    </location>
</feature>
<feature type="transmembrane region" description="Helical" evidence="2">
    <location>
        <begin position="110"/>
        <end position="129"/>
    </location>
</feature>
<keyword evidence="2" id="KW-0472">Membrane</keyword>
<name>A0A1G6UCG7_9PSEU</name>
<feature type="region of interest" description="Disordered" evidence="1">
    <location>
        <begin position="133"/>
        <end position="166"/>
    </location>
</feature>
<dbReference type="RefSeq" id="WP_175482962.1">
    <property type="nucleotide sequence ID" value="NZ_FMZZ01000010.1"/>
</dbReference>
<feature type="compositionally biased region" description="Basic and acidic residues" evidence="1">
    <location>
        <begin position="143"/>
        <end position="166"/>
    </location>
</feature>
<evidence type="ECO:0000313" key="5">
    <source>
        <dbReference type="Proteomes" id="UP000199501"/>
    </source>
</evidence>
<dbReference type="STRING" id="1271860.SAMN05216174_110205"/>
<sequence>MTTTTTPAAKAPRRIPGPQLPGLVSGVTLVLGCGLVVLSLHGDYGTPTGFDAPWNDRIAGLAAAALGLVRVMRKTTLLAATTLGAVLGIWLLTAPMLVDYGFGVESTLATGADVVAGVAIASLSVLGHLHAGDSTASSGGAEATRDRARSRPGENRRDRIGARRHG</sequence>
<gene>
    <name evidence="4" type="ORF">SAMN05216174_110205</name>
</gene>
<evidence type="ECO:0000256" key="1">
    <source>
        <dbReference type="SAM" id="MobiDB-lite"/>
    </source>
</evidence>
<dbReference type="Pfam" id="PF03779">
    <property type="entry name" value="SPW"/>
    <property type="match status" value="1"/>
</dbReference>
<dbReference type="Proteomes" id="UP000199501">
    <property type="component" value="Unassembled WGS sequence"/>
</dbReference>
<evidence type="ECO:0000259" key="3">
    <source>
        <dbReference type="Pfam" id="PF03779"/>
    </source>
</evidence>
<dbReference type="AlphaFoldDB" id="A0A1G6UCG7"/>
<accession>A0A1G6UCG7</accession>
<feature type="transmembrane region" description="Helical" evidence="2">
    <location>
        <begin position="76"/>
        <end position="98"/>
    </location>
</feature>
<reference evidence="5" key="1">
    <citation type="submission" date="2016-10" db="EMBL/GenBank/DDBJ databases">
        <authorList>
            <person name="Varghese N."/>
            <person name="Submissions S."/>
        </authorList>
    </citation>
    <scope>NUCLEOTIDE SEQUENCE [LARGE SCALE GENOMIC DNA]</scope>
    <source>
        <strain evidence="5">IBRC-M 10403</strain>
    </source>
</reference>
<protein>
    <recommendedName>
        <fullName evidence="3">SPW repeat-containing integral membrane domain-containing protein</fullName>
    </recommendedName>
</protein>
<keyword evidence="5" id="KW-1185">Reference proteome</keyword>
<evidence type="ECO:0000256" key="2">
    <source>
        <dbReference type="SAM" id="Phobius"/>
    </source>
</evidence>